<dbReference type="InterPro" id="IPR029013">
    <property type="entry name" value="HP0062-like_sf"/>
</dbReference>
<name>A0ABV4U8Q7_9BACT</name>
<dbReference type="Pfam" id="PF06013">
    <property type="entry name" value="WXG100"/>
    <property type="match status" value="1"/>
</dbReference>
<dbReference type="Proteomes" id="UP001575105">
    <property type="component" value="Unassembled WGS sequence"/>
</dbReference>
<dbReference type="SUPFAM" id="SSF158414">
    <property type="entry name" value="HP0062-like"/>
    <property type="match status" value="1"/>
</dbReference>
<sequence length="90" mass="10391">MARASVDPEELRRFARDLTRFNAQLEEMMGALSARTHQLAESWRDAEHRKFVEEMARTSKALGQFVQMSNEHAAFLVKKAGHVDAYLNQR</sequence>
<comment type="caution">
    <text evidence="1">The sequence shown here is derived from an EMBL/GenBank/DDBJ whole genome shotgun (WGS) entry which is preliminary data.</text>
</comment>
<organism evidence="1 2">
    <name type="scientific">Natronomicrosphaera hydrolytica</name>
    <dbReference type="NCBI Taxonomy" id="3242702"/>
    <lineage>
        <taxon>Bacteria</taxon>
        <taxon>Pseudomonadati</taxon>
        <taxon>Planctomycetota</taxon>
        <taxon>Phycisphaerae</taxon>
        <taxon>Phycisphaerales</taxon>
        <taxon>Phycisphaeraceae</taxon>
        <taxon>Natronomicrosphaera</taxon>
    </lineage>
</organism>
<evidence type="ECO:0000313" key="2">
    <source>
        <dbReference type="Proteomes" id="UP001575105"/>
    </source>
</evidence>
<dbReference type="EMBL" id="JBGUBD010000007">
    <property type="protein sequence ID" value="MFA9479189.1"/>
    <property type="molecule type" value="Genomic_DNA"/>
</dbReference>
<dbReference type="Gene3D" id="1.10.287.850">
    <property type="entry name" value="HP0062-like domain"/>
    <property type="match status" value="1"/>
</dbReference>
<keyword evidence="2" id="KW-1185">Reference proteome</keyword>
<dbReference type="InterPro" id="IPR010310">
    <property type="entry name" value="T7SS_ESAT-6-like"/>
</dbReference>
<evidence type="ECO:0000313" key="1">
    <source>
        <dbReference type="EMBL" id="MFA9479189.1"/>
    </source>
</evidence>
<accession>A0ABV4U8Q7</accession>
<gene>
    <name evidence="1" type="ORF">ACERK3_12930</name>
</gene>
<dbReference type="RefSeq" id="WP_425346116.1">
    <property type="nucleotide sequence ID" value="NZ_JBGUBD010000007.1"/>
</dbReference>
<proteinExistence type="predicted"/>
<protein>
    <submittedName>
        <fullName evidence="1">WXG100 family type VII secretion target</fullName>
    </submittedName>
</protein>
<reference evidence="1 2" key="1">
    <citation type="submission" date="2024-08" db="EMBL/GenBank/DDBJ databases">
        <title>Whole-genome sequencing of halo(alkali)philic microorganisms from hypersaline lakes.</title>
        <authorList>
            <person name="Sorokin D.Y."/>
            <person name="Merkel A.Y."/>
            <person name="Messina E."/>
            <person name="Yakimov M."/>
        </authorList>
    </citation>
    <scope>NUCLEOTIDE SEQUENCE [LARGE SCALE GENOMIC DNA]</scope>
    <source>
        <strain evidence="1 2">AB-hyl4</strain>
    </source>
</reference>